<proteinExistence type="predicted"/>
<organism evidence="1">
    <name type="scientific">Streptomyces sp. NBC_00093</name>
    <dbReference type="NCBI Taxonomy" id="2975649"/>
    <lineage>
        <taxon>Bacteria</taxon>
        <taxon>Bacillati</taxon>
        <taxon>Actinomycetota</taxon>
        <taxon>Actinomycetes</taxon>
        <taxon>Kitasatosporales</taxon>
        <taxon>Streptomycetaceae</taxon>
        <taxon>Streptomyces</taxon>
    </lineage>
</organism>
<sequence>MTVASSFKQFDFGYADSTSELSIAPRLLRDGYYDLGGIEEKVIKSHEFLILGYKGSGKSAIGARLKVLAEGAPSKYAAHEPIAVDTLPLKEFKGVIPDSIDAHLRHRAVWSLQLLVEITSRLKTDGQAESKSKKKISEAGKQLEKFGVTPRSPVTMKRFRTNKVTAGAGIPDRIAGISANISAEFQRDTDASNIAGWLDYLQRVTSTFKSARQHFFFVDGLDDLSLIQEGRKELLGGLIHAVADLNSAYRECGAPIKILICCRTDLYSRLEFSRAGKTKSDYGMELNWYQNPRDFRVSHLVKLANMRARLVDSSCTSIFDEYFEPRIDSVTATEFLLGQTRHTPRDLLQLLKTIQKHVTAPGVIPTETVKAGIAEYSQNYFIDEMRDGLSTYFGQEQMTSISELLGTLRRRQFTYEELQAKMESEPRFQGRFDLYRAVSALFDNSFIGNVNEGGPVGGFEQYYRFKFRNPHASLAVEDKLQVHLGLWKAFSLA</sequence>
<name>A0AAU2A9N1_9ACTN</name>
<dbReference type="NCBIfam" id="NF047389">
    <property type="entry name" value="ATPase_Sll1717"/>
    <property type="match status" value="1"/>
</dbReference>
<dbReference type="EMBL" id="CP108222">
    <property type="protein sequence ID" value="WTT21391.1"/>
    <property type="molecule type" value="Genomic_DNA"/>
</dbReference>
<reference evidence="1" key="1">
    <citation type="submission" date="2022-10" db="EMBL/GenBank/DDBJ databases">
        <title>The complete genomes of actinobacterial strains from the NBC collection.</title>
        <authorList>
            <person name="Joergensen T.S."/>
            <person name="Alvarez Arevalo M."/>
            <person name="Sterndorff E.B."/>
            <person name="Faurdal D."/>
            <person name="Vuksanovic O."/>
            <person name="Mourched A.-S."/>
            <person name="Charusanti P."/>
            <person name="Shaw S."/>
            <person name="Blin K."/>
            <person name="Weber T."/>
        </authorList>
    </citation>
    <scope>NUCLEOTIDE SEQUENCE</scope>
    <source>
        <strain evidence="1">NBC_00093</strain>
    </source>
</reference>
<evidence type="ECO:0000313" key="1">
    <source>
        <dbReference type="EMBL" id="WTT21391.1"/>
    </source>
</evidence>
<dbReference type="InterPro" id="IPR059206">
    <property type="entry name" value="Sll1717-like"/>
</dbReference>
<accession>A0AAU2A9N1</accession>
<gene>
    <name evidence="1" type="ORF">OHA22_40610</name>
</gene>
<dbReference type="AlphaFoldDB" id="A0AAU2A9N1"/>
<protein>
    <submittedName>
        <fullName evidence="1">Uncharacterized protein</fullName>
    </submittedName>
</protein>